<evidence type="ECO:0000256" key="3">
    <source>
        <dbReference type="ARBA" id="ARBA00008346"/>
    </source>
</evidence>
<dbReference type="InterPro" id="IPR018129">
    <property type="entry name" value="PEP_COase_Lys_AS"/>
</dbReference>
<proteinExistence type="inferred from homology"/>
<dbReference type="RefSeq" id="WP_095607113.1">
    <property type="nucleotide sequence ID" value="NZ_NSKE01000008.1"/>
</dbReference>
<comment type="subunit">
    <text evidence="10">Homotetramer.</text>
</comment>
<name>A0A2A2G9L4_9BACT</name>
<evidence type="ECO:0000256" key="4">
    <source>
        <dbReference type="ARBA" id="ARBA00012305"/>
    </source>
</evidence>
<organism evidence="13 14">
    <name type="scientific">Fodinibius salipaludis</name>
    <dbReference type="NCBI Taxonomy" id="2032627"/>
    <lineage>
        <taxon>Bacteria</taxon>
        <taxon>Pseudomonadati</taxon>
        <taxon>Balneolota</taxon>
        <taxon>Balneolia</taxon>
        <taxon>Balneolales</taxon>
        <taxon>Balneolaceae</taxon>
        <taxon>Fodinibius</taxon>
    </lineage>
</organism>
<comment type="catalytic activity">
    <reaction evidence="9 10">
        <text>oxaloacetate + phosphate = phosphoenolpyruvate + hydrogencarbonate</text>
        <dbReference type="Rhea" id="RHEA:28370"/>
        <dbReference type="ChEBI" id="CHEBI:16452"/>
        <dbReference type="ChEBI" id="CHEBI:17544"/>
        <dbReference type="ChEBI" id="CHEBI:43474"/>
        <dbReference type="ChEBI" id="CHEBI:58702"/>
        <dbReference type="EC" id="4.1.1.31"/>
    </reaction>
</comment>
<protein>
    <recommendedName>
        <fullName evidence="5 10">Phosphoenolpyruvate carboxylase</fullName>
        <shortName evidence="10">PEPC</shortName>
        <shortName evidence="10">PEPCase</shortName>
        <ecNumber evidence="4 10">4.1.1.31</ecNumber>
    </recommendedName>
</protein>
<dbReference type="EMBL" id="NSKE01000008">
    <property type="protein sequence ID" value="PAU93502.1"/>
    <property type="molecule type" value="Genomic_DNA"/>
</dbReference>
<gene>
    <name evidence="10" type="primary">ppc</name>
    <name evidence="13" type="ORF">CK503_12280</name>
</gene>
<dbReference type="GO" id="GO:0005829">
    <property type="term" value="C:cytosol"/>
    <property type="evidence" value="ECO:0007669"/>
    <property type="project" value="TreeGrafter"/>
</dbReference>
<evidence type="ECO:0000256" key="5">
    <source>
        <dbReference type="ARBA" id="ARBA00022419"/>
    </source>
</evidence>
<dbReference type="HAMAP" id="MF_00595">
    <property type="entry name" value="PEPcase_type1"/>
    <property type="match status" value="1"/>
</dbReference>
<dbReference type="AlphaFoldDB" id="A0A2A2G9L4"/>
<evidence type="ECO:0000256" key="12">
    <source>
        <dbReference type="PROSITE-ProRule" id="PRU10112"/>
    </source>
</evidence>
<dbReference type="GO" id="GO:0008964">
    <property type="term" value="F:phosphoenolpyruvate carboxylase activity"/>
    <property type="evidence" value="ECO:0007669"/>
    <property type="project" value="UniProtKB-UniRule"/>
</dbReference>
<dbReference type="GO" id="GO:0000287">
    <property type="term" value="F:magnesium ion binding"/>
    <property type="evidence" value="ECO:0007669"/>
    <property type="project" value="UniProtKB-UniRule"/>
</dbReference>
<dbReference type="Gene3D" id="1.20.1440.90">
    <property type="entry name" value="Phosphoenolpyruvate/pyruvate domain"/>
    <property type="match status" value="1"/>
</dbReference>
<dbReference type="InterPro" id="IPR033129">
    <property type="entry name" value="PEPCASE_His_AS"/>
</dbReference>
<dbReference type="GO" id="GO:0006099">
    <property type="term" value="P:tricarboxylic acid cycle"/>
    <property type="evidence" value="ECO:0007669"/>
    <property type="project" value="InterPro"/>
</dbReference>
<keyword evidence="6 10" id="KW-0460">Magnesium</keyword>
<keyword evidence="14" id="KW-1185">Reference proteome</keyword>
<evidence type="ECO:0000313" key="13">
    <source>
        <dbReference type="EMBL" id="PAU93502.1"/>
    </source>
</evidence>
<evidence type="ECO:0000256" key="10">
    <source>
        <dbReference type="HAMAP-Rule" id="MF_00595"/>
    </source>
</evidence>
<evidence type="ECO:0000313" key="14">
    <source>
        <dbReference type="Proteomes" id="UP000218831"/>
    </source>
</evidence>
<dbReference type="PROSITE" id="PS00781">
    <property type="entry name" value="PEPCASE_1"/>
    <property type="match status" value="1"/>
</dbReference>
<reference evidence="13 14" key="1">
    <citation type="submission" date="2017-08" db="EMBL/GenBank/DDBJ databases">
        <title>Aliifodinibius alkalisoli sp. nov., isolated from saline alkaline soil.</title>
        <authorList>
            <person name="Liu D."/>
            <person name="Zhang G."/>
        </authorList>
    </citation>
    <scope>NUCLEOTIDE SEQUENCE [LARGE SCALE GENOMIC DNA]</scope>
    <source>
        <strain evidence="13 14">WN023</strain>
    </source>
</reference>
<comment type="caution">
    <text evidence="13">The sequence shown here is derived from an EMBL/GenBank/DDBJ whole genome shotgun (WGS) entry which is preliminary data.</text>
</comment>
<dbReference type="PRINTS" id="PR00150">
    <property type="entry name" value="PEPCARBXLASE"/>
</dbReference>
<dbReference type="SUPFAM" id="SSF51621">
    <property type="entry name" value="Phosphoenolpyruvate/pyruvate domain"/>
    <property type="match status" value="1"/>
</dbReference>
<evidence type="ECO:0000256" key="2">
    <source>
        <dbReference type="ARBA" id="ARBA00003670"/>
    </source>
</evidence>
<dbReference type="InterPro" id="IPR015813">
    <property type="entry name" value="Pyrv/PenolPyrv_kinase-like_dom"/>
</dbReference>
<comment type="similarity">
    <text evidence="3 10">Belongs to the PEPCase type 1 family.</text>
</comment>
<dbReference type="InterPro" id="IPR021135">
    <property type="entry name" value="PEP_COase"/>
</dbReference>
<dbReference type="NCBIfam" id="NF000584">
    <property type="entry name" value="PRK00009.1"/>
    <property type="match status" value="1"/>
</dbReference>
<keyword evidence="13" id="KW-0670">Pyruvate</keyword>
<feature type="active site" evidence="10 11">
    <location>
        <position position="157"/>
    </location>
</feature>
<dbReference type="EC" id="4.1.1.31" evidence="4 10"/>
<dbReference type="PANTHER" id="PTHR30523">
    <property type="entry name" value="PHOSPHOENOLPYRUVATE CARBOXYLASE"/>
    <property type="match status" value="1"/>
</dbReference>
<feature type="active site" evidence="10 12">
    <location>
        <position position="595"/>
    </location>
</feature>
<comment type="cofactor">
    <cofactor evidence="1 10">
        <name>Mg(2+)</name>
        <dbReference type="ChEBI" id="CHEBI:18420"/>
    </cofactor>
</comment>
<dbReference type="InterPro" id="IPR022805">
    <property type="entry name" value="PEP_COase_bac/pln-type"/>
</dbReference>
<sequence length="932" mass="107957">MKWDKLIKERSHQSGISENLSARLELLADFLERIIEDKEDKKFLELLVAFPKIAHKAFDEEDEDALAKLETVVRDLSTDQIAQFLRYFTVFFHLMNSQEQREITRINHERAMNTGPDSPRSESIAEAVYHLKEEGFSADEAAEVIAKLDIQPTITAHPTEARRHSVLIKQQHITEMIEHFKSDDLTPDERKALTLDIFNEIYLLLATDEVRTERVTVEDEVENGIFYFRNAIWQTIPILYDDLHNAFEMYYDEVPDFDTILRYRSWIGSDRDGNPNVTPEVTWQTILEQRKNVMELYLEELDDLRRYLSISQNKFEISDELAASLERDEQEDPLSGRYQRLYNQEPYRRKVTHMMHKLQHQLKMTKTGRPNEVLEEAQKYHASDFTNDLELISKSLEESGLECVASQGKLRHLRVRAQTFGFHLAALDIRQHSEKHEAAVAELLEVGEVTDEYRSLSEEEKVQLLTKELKNPRPLSPVQAHLDENTSQMLEVFDIIDQMLMLDKNSFGNYIISMTHGVSDMLEVLILAKETGLWSYDDGKVESTIDVVPLFETIEDLEECGRLMSEIYESPVYKKQLSARNNLQEIMLGYSDSNKDGGYWMANWALEKAQRNLGDVCRDYEVDFRLFHGRGGTVGRGGGRSNQAILALPPVSNNGRIRFTEQGEVISFRYSLAPITRRHLEQIVNAMIRVTISEQSEMQQQSQFDETMEQLAVASMKGYRNLIDDKNFWSWYTAKTPIEHISRLPIASRPVSRGSAKAADFENLRAIPWVFAWTQVRYNVPGWYGIGEALQQMLQKEGMLGQLQQWYEEVIFFKTVLDNAQREMARTHIPTANTYHDIDDGTFHNRITEDFDKAEDAIKQITGQDELLDINPVIKKSIRFRNPFTYPLNMMQTELLDRWRDKADVENANEEKLREALFLSINGVAAAMQSTG</sequence>
<dbReference type="Proteomes" id="UP000218831">
    <property type="component" value="Unassembled WGS sequence"/>
</dbReference>
<dbReference type="Pfam" id="PF00311">
    <property type="entry name" value="PEPcase"/>
    <property type="match status" value="1"/>
</dbReference>
<evidence type="ECO:0000256" key="9">
    <source>
        <dbReference type="ARBA" id="ARBA00048995"/>
    </source>
</evidence>
<evidence type="ECO:0000256" key="1">
    <source>
        <dbReference type="ARBA" id="ARBA00001946"/>
    </source>
</evidence>
<keyword evidence="7 10" id="KW-0456">Lyase</keyword>
<comment type="function">
    <text evidence="2 10">Forms oxaloacetate, a four-carbon dicarboxylic acid source for the tricarboxylic acid cycle.</text>
</comment>
<evidence type="ECO:0000256" key="7">
    <source>
        <dbReference type="ARBA" id="ARBA00023239"/>
    </source>
</evidence>
<accession>A0A2A2G9L4</accession>
<dbReference type="PANTHER" id="PTHR30523:SF6">
    <property type="entry name" value="PHOSPHOENOLPYRUVATE CARBOXYLASE"/>
    <property type="match status" value="1"/>
</dbReference>
<dbReference type="GO" id="GO:0006107">
    <property type="term" value="P:oxaloacetate metabolic process"/>
    <property type="evidence" value="ECO:0007669"/>
    <property type="project" value="UniProtKB-UniRule"/>
</dbReference>
<evidence type="ECO:0000256" key="8">
    <source>
        <dbReference type="ARBA" id="ARBA00023300"/>
    </source>
</evidence>
<dbReference type="PROSITE" id="PS00393">
    <property type="entry name" value="PEPCASE_2"/>
    <property type="match status" value="1"/>
</dbReference>
<evidence type="ECO:0000256" key="6">
    <source>
        <dbReference type="ARBA" id="ARBA00022842"/>
    </source>
</evidence>
<dbReference type="OrthoDB" id="9768133at2"/>
<evidence type="ECO:0000256" key="11">
    <source>
        <dbReference type="PROSITE-ProRule" id="PRU10111"/>
    </source>
</evidence>
<keyword evidence="8 10" id="KW-0120">Carbon dioxide fixation</keyword>
<dbReference type="GO" id="GO:0015977">
    <property type="term" value="P:carbon fixation"/>
    <property type="evidence" value="ECO:0007669"/>
    <property type="project" value="UniProtKB-UniRule"/>
</dbReference>